<protein>
    <submittedName>
        <fullName evidence="1">Disease resistance protein</fullName>
    </submittedName>
</protein>
<gene>
    <name evidence="1" type="ORF">OWV82_009902</name>
</gene>
<accession>A0ACC1Y3K4</accession>
<organism evidence="1 2">
    <name type="scientific">Melia azedarach</name>
    <name type="common">Chinaberry tree</name>
    <dbReference type="NCBI Taxonomy" id="155640"/>
    <lineage>
        <taxon>Eukaryota</taxon>
        <taxon>Viridiplantae</taxon>
        <taxon>Streptophyta</taxon>
        <taxon>Embryophyta</taxon>
        <taxon>Tracheophyta</taxon>
        <taxon>Spermatophyta</taxon>
        <taxon>Magnoliopsida</taxon>
        <taxon>eudicotyledons</taxon>
        <taxon>Gunneridae</taxon>
        <taxon>Pentapetalae</taxon>
        <taxon>rosids</taxon>
        <taxon>malvids</taxon>
        <taxon>Sapindales</taxon>
        <taxon>Meliaceae</taxon>
        <taxon>Melia</taxon>
    </lineage>
</organism>
<keyword evidence="2" id="KW-1185">Reference proteome</keyword>
<evidence type="ECO:0000313" key="1">
    <source>
        <dbReference type="EMBL" id="KAJ4718188.1"/>
    </source>
</evidence>
<proteinExistence type="predicted"/>
<reference evidence="1 2" key="1">
    <citation type="journal article" date="2023" name="Science">
        <title>Complex scaffold remodeling in plant triterpene biosynthesis.</title>
        <authorList>
            <person name="De La Pena R."/>
            <person name="Hodgson H."/>
            <person name="Liu J.C."/>
            <person name="Stephenson M.J."/>
            <person name="Martin A.C."/>
            <person name="Owen C."/>
            <person name="Harkess A."/>
            <person name="Leebens-Mack J."/>
            <person name="Jimenez L.E."/>
            <person name="Osbourn A."/>
            <person name="Sattely E.S."/>
        </authorList>
    </citation>
    <scope>NUCLEOTIDE SEQUENCE [LARGE SCALE GENOMIC DNA]</scope>
    <source>
        <strain evidence="2">cv. JPN11</strain>
        <tissue evidence="1">Leaf</tissue>
    </source>
</reference>
<evidence type="ECO:0000313" key="2">
    <source>
        <dbReference type="Proteomes" id="UP001164539"/>
    </source>
</evidence>
<dbReference type="Proteomes" id="UP001164539">
    <property type="component" value="Chromosome 5"/>
</dbReference>
<dbReference type="EMBL" id="CM051398">
    <property type="protein sequence ID" value="KAJ4718188.1"/>
    <property type="molecule type" value="Genomic_DNA"/>
</dbReference>
<name>A0ACC1Y3K4_MELAZ</name>
<sequence>MFGKGSKKIDAVKELINKGHFDVVAQKLPPPAVDVKPIGNIVGVDSIINEVWRCINEDSDRGEMIGLYGEAGVGKSTLLKKLNNKFPDKNHYFDLMIWVTVSKEANYLEKIQEVLPKKSGIWDEIWKNKDADGRATEIWTSLRNKKFVLFLDDVWERIDLSKVGVSLNDNQKGSKVVFTTKLEGVFRQMTADDKRFKVECLSPEAALHLFHERVGENVLNSNPEIPKLAEIIAKKCNGLPLALVTIGHAMTSRRSAREWQRAIDELQCNTSRFPVSREANAEKIQGVICKKLEISDKTWMNRDGDDRATEILINLRSKKFVLLLDDVWERIDLSKLGVSLDDNKKGSEEVCGQMEAHKNFKVDCLSPEAALHLFRDKVGEDAVACKFNERKCTCHNKVIK</sequence>
<comment type="caution">
    <text evidence="1">The sequence shown here is derived from an EMBL/GenBank/DDBJ whole genome shotgun (WGS) entry which is preliminary data.</text>
</comment>